<geneLocation type="plasmid" evidence="2">
    <name>Drgb3</name>
</geneLocation>
<accession>A0A0N9NLY9</accession>
<dbReference type="Gene3D" id="1.10.1220.80">
    <property type="match status" value="1"/>
</dbReference>
<organism evidence="2">
    <name type="scientific">Pectobacterium carotovorum</name>
    <name type="common">Erwinia carotovora</name>
    <dbReference type="NCBI Taxonomy" id="554"/>
    <lineage>
        <taxon>Bacteria</taxon>
        <taxon>Pseudomonadati</taxon>
        <taxon>Pseudomonadota</taxon>
        <taxon>Gammaproteobacteria</taxon>
        <taxon>Enterobacterales</taxon>
        <taxon>Pectobacteriaceae</taxon>
        <taxon>Pectobacterium</taxon>
    </lineage>
</organism>
<name>A0A0N9NLY9_PECCA</name>
<reference evidence="2" key="1">
    <citation type="journal article" date="2015" name="Environ. Microbiol.">
        <title>Plasmids from the gut microbiome of cabbage root fly larvae encode SaxA that catalyses the conversion of the plant toxin 2-phenylethyl isothiocyanate.</title>
        <authorList>
            <person name="Welte C.U."/>
            <person name="de Graaf R.M."/>
            <person name="van den Bosch T.J."/>
            <person name="Op den Camp H.J."/>
            <person name="van Dam N.M."/>
            <person name="Jetten M.S."/>
        </authorList>
    </citation>
    <scope>NUCLEOTIDE SEQUENCE</scope>
    <source>
        <plasmid evidence="2">Drgb3</plasmid>
    </source>
</reference>
<sequence>MKHRVSVTVDKEHYQALHAAGVNISGLVNDAIVREARRIQAEQWKVENREGMEEVANFIAQHGSFADENRSW</sequence>
<keyword evidence="1" id="KW-1277">Toxin-antitoxin system</keyword>
<dbReference type="EMBL" id="KT351734">
    <property type="protein sequence ID" value="ALG88608.1"/>
    <property type="molecule type" value="Genomic_DNA"/>
</dbReference>
<dbReference type="RefSeq" id="WP_181375123.1">
    <property type="nucleotide sequence ID" value="NZ_KT351734.1"/>
</dbReference>
<keyword evidence="2" id="KW-0614">Plasmid</keyword>
<dbReference type="InterPro" id="IPR009956">
    <property type="entry name" value="Post-segregation_anti-tox_CcdA"/>
</dbReference>
<dbReference type="AlphaFoldDB" id="A0A0N9NLY9"/>
<dbReference type="Pfam" id="PF07362">
    <property type="entry name" value="CcdA"/>
    <property type="match status" value="1"/>
</dbReference>
<evidence type="ECO:0000313" key="2">
    <source>
        <dbReference type="EMBL" id="ALG88608.1"/>
    </source>
</evidence>
<protein>
    <submittedName>
        <fullName evidence="2">CcdA antitoxin</fullName>
    </submittedName>
</protein>
<dbReference type="NCBIfam" id="NF010264">
    <property type="entry name" value="PRK13710.1"/>
    <property type="match status" value="1"/>
</dbReference>
<evidence type="ECO:0000256" key="1">
    <source>
        <dbReference type="ARBA" id="ARBA00022649"/>
    </source>
</evidence>
<proteinExistence type="predicted"/>
<reference evidence="2" key="2">
    <citation type="submission" date="2015-07" db="EMBL/GenBank/DDBJ databases">
        <authorList>
            <person name="Welte C."/>
            <person name="de Graaf R."/>
            <person name="van den Bosch T.J.M."/>
            <person name="Op den Camp H."/>
            <person name="van Dam N."/>
            <person name="Jetten M."/>
        </authorList>
    </citation>
    <scope>NUCLEOTIDE SEQUENCE</scope>
    <source>
        <plasmid evidence="2">Drgb3</plasmid>
    </source>
</reference>